<evidence type="ECO:0000256" key="3">
    <source>
        <dbReference type="PROSITE-ProRule" id="PRU00023"/>
    </source>
</evidence>
<feature type="compositionally biased region" description="Polar residues" evidence="4">
    <location>
        <begin position="345"/>
        <end position="356"/>
    </location>
</feature>
<feature type="compositionally biased region" description="Basic residues" evidence="4">
    <location>
        <begin position="239"/>
        <end position="248"/>
    </location>
</feature>
<keyword evidence="2 3" id="KW-0040">ANK repeat</keyword>
<feature type="compositionally biased region" description="Polar residues" evidence="4">
    <location>
        <begin position="657"/>
        <end position="666"/>
    </location>
</feature>
<dbReference type="PANTHER" id="PTHR24198">
    <property type="entry name" value="ANKYRIN REPEAT AND PROTEIN KINASE DOMAIN-CONTAINING PROTEIN"/>
    <property type="match status" value="1"/>
</dbReference>
<dbReference type="Proteomes" id="UP000777482">
    <property type="component" value="Unassembled WGS sequence"/>
</dbReference>
<feature type="region of interest" description="Disordered" evidence="4">
    <location>
        <begin position="261"/>
        <end position="369"/>
    </location>
</feature>
<feature type="compositionally biased region" description="Low complexity" evidence="4">
    <location>
        <begin position="718"/>
        <end position="728"/>
    </location>
</feature>
<feature type="region of interest" description="Disordered" evidence="4">
    <location>
        <begin position="695"/>
        <end position="781"/>
    </location>
</feature>
<feature type="repeat" description="ANK" evidence="3">
    <location>
        <begin position="70"/>
        <end position="102"/>
    </location>
</feature>
<feature type="region of interest" description="Disordered" evidence="4">
    <location>
        <begin position="237"/>
        <end position="256"/>
    </location>
</feature>
<feature type="repeat" description="ANK" evidence="3">
    <location>
        <begin position="139"/>
        <end position="171"/>
    </location>
</feature>
<evidence type="ECO:0000256" key="4">
    <source>
        <dbReference type="SAM" id="MobiDB-lite"/>
    </source>
</evidence>
<feature type="compositionally biased region" description="Basic and acidic residues" evidence="4">
    <location>
        <begin position="325"/>
        <end position="338"/>
    </location>
</feature>
<gene>
    <name evidence="5" type="ORF">C6P46_005652</name>
</gene>
<dbReference type="PROSITE" id="PS50297">
    <property type="entry name" value="ANK_REP_REGION"/>
    <property type="match status" value="3"/>
</dbReference>
<dbReference type="PRINTS" id="PR01415">
    <property type="entry name" value="ANKYRIN"/>
</dbReference>
<dbReference type="InterPro" id="IPR002110">
    <property type="entry name" value="Ankyrin_rpt"/>
</dbReference>
<dbReference type="Pfam" id="PF13606">
    <property type="entry name" value="Ank_3"/>
    <property type="match status" value="1"/>
</dbReference>
<keyword evidence="6" id="KW-1185">Reference proteome</keyword>
<evidence type="ECO:0000256" key="2">
    <source>
        <dbReference type="ARBA" id="ARBA00023043"/>
    </source>
</evidence>
<feature type="compositionally biased region" description="Polar residues" evidence="4">
    <location>
        <begin position="610"/>
        <end position="619"/>
    </location>
</feature>
<evidence type="ECO:0000313" key="5">
    <source>
        <dbReference type="EMBL" id="KAG0658658.1"/>
    </source>
</evidence>
<feature type="compositionally biased region" description="Pro residues" evidence="4">
    <location>
        <begin position="591"/>
        <end position="601"/>
    </location>
</feature>
<dbReference type="OrthoDB" id="341259at2759"/>
<feature type="compositionally biased region" description="Pro residues" evidence="4">
    <location>
        <begin position="530"/>
        <end position="558"/>
    </location>
</feature>
<organism evidence="5 6">
    <name type="scientific">Rhodotorula mucilaginosa</name>
    <name type="common">Yeast</name>
    <name type="synonym">Rhodotorula rubra</name>
    <dbReference type="NCBI Taxonomy" id="5537"/>
    <lineage>
        <taxon>Eukaryota</taxon>
        <taxon>Fungi</taxon>
        <taxon>Dikarya</taxon>
        <taxon>Basidiomycota</taxon>
        <taxon>Pucciniomycotina</taxon>
        <taxon>Microbotryomycetes</taxon>
        <taxon>Sporidiobolales</taxon>
        <taxon>Sporidiobolaceae</taxon>
        <taxon>Rhodotorula</taxon>
    </lineage>
</organism>
<feature type="compositionally biased region" description="Pro residues" evidence="4">
    <location>
        <begin position="503"/>
        <end position="512"/>
    </location>
</feature>
<evidence type="ECO:0000313" key="6">
    <source>
        <dbReference type="Proteomes" id="UP000777482"/>
    </source>
</evidence>
<feature type="compositionally biased region" description="Low complexity" evidence="4">
    <location>
        <begin position="695"/>
        <end position="704"/>
    </location>
</feature>
<evidence type="ECO:0008006" key="7">
    <source>
        <dbReference type="Google" id="ProtNLM"/>
    </source>
</evidence>
<evidence type="ECO:0000256" key="1">
    <source>
        <dbReference type="ARBA" id="ARBA00022737"/>
    </source>
</evidence>
<accession>A0A9P6VYE4</accession>
<feature type="compositionally biased region" description="Polar residues" evidence="4">
    <location>
        <begin position="749"/>
        <end position="760"/>
    </location>
</feature>
<sequence length="781" mass="82096">MSGSRRLAALHRLGAGQVDPFVDPARKLRSALLTCSPTHPSLDYFIRLAFRLPTVDENGQRDYRNTDPQTRQTSLHLAALKGRIDVFEWLLDEGIDEAEISRDVVGDTVLHIAAAKGYAEIAELYLSRYPFVVEWVNSRGMSPLHVAAKEGQLELAQIFLDAGADIDAPDLDGNTPLHYASAWGKVPVLRLLVDSDCQTDWRNNEGFTPAEFAFSFGVLKELEASIKQHVEDIRDARRQARKDRRSKRAASTLQAKRIGMDSSLSISVPSPDPAAESSPYSVGLGLSKQTSAESSADPNSHGGVPRLGAAVPPTPRLGSLSYPRDLYRDPRPPLRETADSPPGTPSSTTFMYPNTTSPQPSPSASVGSSAVPISAPIATSAGGYADARGLPLRTVSTHSSLSNNIVAPTPVPVSPPTEAVTYKPASRKHSSSFGAASAALVQEQHQPPPPPRRREPSAPPPHSLAPPVLAAAPVPGLSPPAESDTVAAEIPSDWPPNASQLGTPPPPEPPHPVMHHNKLVKKSRAAGHHLPPPPPHGPPSPPRTGAPPPPPLPAPNPAPNHVGSPILAQSGRADDDPASAYDLESSQEHALPPPPPPPLPGPGLERLVLQQPQRPSSFAATPPLVGAGTDRRSVSGPAATAIPASHFPRASFETDASGRTSATGHSSVIIGPGPIPRRAPVVVAAGHDPRRVVSHAHLPPALAPNARSASMSLPHSPPGSSSTATAGARNGGGREHHKLKKHRRVSTDLARTTSVSTANGSDRAEKSGGRLARAFGFGKKA</sequence>
<feature type="compositionally biased region" description="Low complexity" evidence="4">
    <location>
        <begin position="465"/>
        <end position="481"/>
    </location>
</feature>
<dbReference type="SMART" id="SM00248">
    <property type="entry name" value="ANK"/>
    <property type="match status" value="4"/>
</dbReference>
<dbReference type="Gene3D" id="1.25.40.20">
    <property type="entry name" value="Ankyrin repeat-containing domain"/>
    <property type="match status" value="1"/>
</dbReference>
<keyword evidence="1" id="KW-0677">Repeat</keyword>
<reference evidence="5 6" key="1">
    <citation type="submission" date="2020-11" db="EMBL/GenBank/DDBJ databases">
        <title>Kefir isolates.</title>
        <authorList>
            <person name="Marcisauskas S."/>
            <person name="Kim Y."/>
            <person name="Blasche S."/>
        </authorList>
    </citation>
    <scope>NUCLEOTIDE SEQUENCE [LARGE SCALE GENOMIC DNA]</scope>
    <source>
        <strain evidence="5 6">KR</strain>
    </source>
</reference>
<proteinExistence type="predicted"/>
<dbReference type="InterPro" id="IPR036770">
    <property type="entry name" value="Ankyrin_rpt-contain_sf"/>
</dbReference>
<dbReference type="PROSITE" id="PS50088">
    <property type="entry name" value="ANK_REPEAT"/>
    <property type="match status" value="3"/>
</dbReference>
<dbReference type="AlphaFoldDB" id="A0A9P6VYE4"/>
<dbReference type="PANTHER" id="PTHR24198:SF165">
    <property type="entry name" value="ANKYRIN REPEAT-CONTAINING PROTEIN-RELATED"/>
    <property type="match status" value="1"/>
</dbReference>
<protein>
    <recommendedName>
        <fullName evidence="7">Ankyrin</fullName>
    </recommendedName>
</protein>
<dbReference type="SUPFAM" id="SSF48403">
    <property type="entry name" value="Ankyrin repeat"/>
    <property type="match status" value="1"/>
</dbReference>
<dbReference type="Pfam" id="PF12796">
    <property type="entry name" value="Ank_2"/>
    <property type="match status" value="1"/>
</dbReference>
<feature type="compositionally biased region" description="Basic residues" evidence="4">
    <location>
        <begin position="513"/>
        <end position="527"/>
    </location>
</feature>
<dbReference type="EMBL" id="PUHQ01000063">
    <property type="protein sequence ID" value="KAG0658658.1"/>
    <property type="molecule type" value="Genomic_DNA"/>
</dbReference>
<feature type="repeat" description="ANK" evidence="3">
    <location>
        <begin position="172"/>
        <end position="204"/>
    </location>
</feature>
<comment type="caution">
    <text evidence="5">The sequence shown here is derived from an EMBL/GenBank/DDBJ whole genome shotgun (WGS) entry which is preliminary data.</text>
</comment>
<feature type="region of interest" description="Disordered" evidence="4">
    <location>
        <begin position="402"/>
        <end position="676"/>
    </location>
</feature>
<name>A0A9P6VYE4_RHOMI</name>
<feature type="compositionally biased region" description="Basic residues" evidence="4">
    <location>
        <begin position="735"/>
        <end position="744"/>
    </location>
</feature>
<feature type="compositionally biased region" description="Polar residues" evidence="4">
    <location>
        <begin position="287"/>
        <end position="298"/>
    </location>
</feature>